<reference evidence="1" key="1">
    <citation type="submission" date="2018-02" db="EMBL/GenBank/DDBJ databases">
        <title>Rhizophora mucronata_Transcriptome.</title>
        <authorList>
            <person name="Meera S.P."/>
            <person name="Sreeshan A."/>
            <person name="Augustine A."/>
        </authorList>
    </citation>
    <scope>NUCLEOTIDE SEQUENCE</scope>
    <source>
        <tissue evidence="1">Leaf</tissue>
    </source>
</reference>
<name>A0A2P2MJJ9_RHIMU</name>
<dbReference type="EMBL" id="GGEC01049929">
    <property type="protein sequence ID" value="MBX30413.1"/>
    <property type="molecule type" value="Transcribed_RNA"/>
</dbReference>
<proteinExistence type="predicted"/>
<protein>
    <submittedName>
        <fullName evidence="1">Putative disease resistance protein RGA3</fullName>
    </submittedName>
</protein>
<accession>A0A2P2MJJ9</accession>
<organism evidence="1">
    <name type="scientific">Rhizophora mucronata</name>
    <name type="common">Asiatic mangrove</name>
    <dbReference type="NCBI Taxonomy" id="61149"/>
    <lineage>
        <taxon>Eukaryota</taxon>
        <taxon>Viridiplantae</taxon>
        <taxon>Streptophyta</taxon>
        <taxon>Embryophyta</taxon>
        <taxon>Tracheophyta</taxon>
        <taxon>Spermatophyta</taxon>
        <taxon>Magnoliopsida</taxon>
        <taxon>eudicotyledons</taxon>
        <taxon>Gunneridae</taxon>
        <taxon>Pentapetalae</taxon>
        <taxon>rosids</taxon>
        <taxon>fabids</taxon>
        <taxon>Malpighiales</taxon>
        <taxon>Rhizophoraceae</taxon>
        <taxon>Rhizophora</taxon>
    </lineage>
</organism>
<sequence>MSLMILRKCWTIGKL</sequence>
<evidence type="ECO:0000313" key="1">
    <source>
        <dbReference type="EMBL" id="MBX30413.1"/>
    </source>
</evidence>